<dbReference type="AlphaFoldDB" id="A0AAV7TT45"/>
<keyword evidence="1" id="KW-0175">Coiled coil</keyword>
<feature type="region of interest" description="Disordered" evidence="2">
    <location>
        <begin position="1"/>
        <end position="48"/>
    </location>
</feature>
<dbReference type="Proteomes" id="UP001066276">
    <property type="component" value="Chromosome 3_2"/>
</dbReference>
<accession>A0AAV7TT45</accession>
<organism evidence="3 4">
    <name type="scientific">Pleurodeles waltl</name>
    <name type="common">Iberian ribbed newt</name>
    <dbReference type="NCBI Taxonomy" id="8319"/>
    <lineage>
        <taxon>Eukaryota</taxon>
        <taxon>Metazoa</taxon>
        <taxon>Chordata</taxon>
        <taxon>Craniata</taxon>
        <taxon>Vertebrata</taxon>
        <taxon>Euteleostomi</taxon>
        <taxon>Amphibia</taxon>
        <taxon>Batrachia</taxon>
        <taxon>Caudata</taxon>
        <taxon>Salamandroidea</taxon>
        <taxon>Salamandridae</taxon>
        <taxon>Pleurodelinae</taxon>
        <taxon>Pleurodeles</taxon>
    </lineage>
</organism>
<evidence type="ECO:0000256" key="1">
    <source>
        <dbReference type="SAM" id="Coils"/>
    </source>
</evidence>
<dbReference type="EMBL" id="JANPWB010000006">
    <property type="protein sequence ID" value="KAJ1179782.1"/>
    <property type="molecule type" value="Genomic_DNA"/>
</dbReference>
<evidence type="ECO:0000256" key="2">
    <source>
        <dbReference type="SAM" id="MobiDB-lite"/>
    </source>
</evidence>
<comment type="caution">
    <text evidence="3">The sequence shown here is derived from an EMBL/GenBank/DDBJ whole genome shotgun (WGS) entry which is preliminary data.</text>
</comment>
<reference evidence="3" key="1">
    <citation type="journal article" date="2022" name="bioRxiv">
        <title>Sequencing and chromosome-scale assembly of the giantPleurodeles waltlgenome.</title>
        <authorList>
            <person name="Brown T."/>
            <person name="Elewa A."/>
            <person name="Iarovenko S."/>
            <person name="Subramanian E."/>
            <person name="Araus A.J."/>
            <person name="Petzold A."/>
            <person name="Susuki M."/>
            <person name="Suzuki K.-i.T."/>
            <person name="Hayashi T."/>
            <person name="Toyoda A."/>
            <person name="Oliveira C."/>
            <person name="Osipova E."/>
            <person name="Leigh N.D."/>
            <person name="Simon A."/>
            <person name="Yun M.H."/>
        </authorList>
    </citation>
    <scope>NUCLEOTIDE SEQUENCE</scope>
    <source>
        <strain evidence="3">20211129_DDA</strain>
        <tissue evidence="3">Liver</tissue>
    </source>
</reference>
<name>A0AAV7TT45_PLEWA</name>
<sequence>MVIQKQSKKDSSLRDLFAKTPAKKQDSTYEVGTDPGGGSSGGAVEQDANPVTKAFIEQLLGVLREDHAALRQEPATTVKELKGEVAELGQRVDMVERTCDIQEELDHHRQEIIALQDRNRVLQHRLEDLENRSRRSNIGIRGVPAQTIVGPLENFVIRLFRYVAPALDNQDIILDCTHRTGCPSQSPGQPQDILTYLHY</sequence>
<gene>
    <name evidence="3" type="ORF">NDU88_005016</name>
</gene>
<feature type="coiled-coil region" evidence="1">
    <location>
        <begin position="78"/>
        <end position="132"/>
    </location>
</feature>
<feature type="compositionally biased region" description="Basic and acidic residues" evidence="2">
    <location>
        <begin position="7"/>
        <end position="27"/>
    </location>
</feature>
<protein>
    <submittedName>
        <fullName evidence="3">Uncharacterized protein</fullName>
    </submittedName>
</protein>
<evidence type="ECO:0000313" key="4">
    <source>
        <dbReference type="Proteomes" id="UP001066276"/>
    </source>
</evidence>
<evidence type="ECO:0000313" key="3">
    <source>
        <dbReference type="EMBL" id="KAJ1179782.1"/>
    </source>
</evidence>
<keyword evidence="4" id="KW-1185">Reference proteome</keyword>
<proteinExistence type="predicted"/>